<accession>A0A1I6KDB5</accession>
<keyword evidence="3" id="KW-1185">Reference proteome</keyword>
<proteinExistence type="predicted"/>
<keyword evidence="1" id="KW-1133">Transmembrane helix</keyword>
<dbReference type="RefSeq" id="WP_089813728.1">
    <property type="nucleotide sequence ID" value="NZ_FOZK01000001.1"/>
</dbReference>
<dbReference type="EMBL" id="FOZK01000001">
    <property type="protein sequence ID" value="SFR89243.1"/>
    <property type="molecule type" value="Genomic_DNA"/>
</dbReference>
<dbReference type="AlphaFoldDB" id="A0A1I6KDB5"/>
<keyword evidence="1" id="KW-0812">Transmembrane</keyword>
<reference evidence="2 3" key="1">
    <citation type="submission" date="2016-10" db="EMBL/GenBank/DDBJ databases">
        <authorList>
            <person name="de Groot N.N."/>
        </authorList>
    </citation>
    <scope>NUCLEOTIDE SEQUENCE [LARGE SCALE GENOMIC DNA]</scope>
    <source>
        <strain evidence="2 3">CGMCC 1.10457</strain>
    </source>
</reference>
<feature type="transmembrane region" description="Helical" evidence="1">
    <location>
        <begin position="47"/>
        <end position="68"/>
    </location>
</feature>
<sequence length="78" mass="8459">MQERDVLDLFLVAVLAVLTYVEAFGLADPIATVDEIVAIFAGIGVEVYLVLGGLFGIVFVGYLTVYLPKKDASQPVRR</sequence>
<evidence type="ECO:0000313" key="3">
    <source>
        <dbReference type="Proteomes" id="UP000199062"/>
    </source>
</evidence>
<protein>
    <submittedName>
        <fullName evidence="2">Uncharacterized protein</fullName>
    </submittedName>
</protein>
<dbReference type="Proteomes" id="UP000199062">
    <property type="component" value="Unassembled WGS sequence"/>
</dbReference>
<gene>
    <name evidence="2" type="ORF">SAMN05216559_0598</name>
</gene>
<organism evidence="2 3">
    <name type="scientific">Halomicrobium zhouii</name>
    <dbReference type="NCBI Taxonomy" id="767519"/>
    <lineage>
        <taxon>Archaea</taxon>
        <taxon>Methanobacteriati</taxon>
        <taxon>Methanobacteriota</taxon>
        <taxon>Stenosarchaea group</taxon>
        <taxon>Halobacteria</taxon>
        <taxon>Halobacteriales</taxon>
        <taxon>Haloarculaceae</taxon>
        <taxon>Halomicrobium</taxon>
    </lineage>
</organism>
<evidence type="ECO:0000313" key="2">
    <source>
        <dbReference type="EMBL" id="SFR89243.1"/>
    </source>
</evidence>
<keyword evidence="1" id="KW-0472">Membrane</keyword>
<name>A0A1I6KDB5_9EURY</name>
<evidence type="ECO:0000256" key="1">
    <source>
        <dbReference type="SAM" id="Phobius"/>
    </source>
</evidence>